<name>A0A4R7T6R5_9ACTN</name>
<protein>
    <submittedName>
        <fullName evidence="2">Uncharacterized protein</fullName>
    </submittedName>
</protein>
<evidence type="ECO:0000256" key="1">
    <source>
        <dbReference type="SAM" id="SignalP"/>
    </source>
</evidence>
<organism evidence="2 3">
    <name type="scientific">Kribbella voronezhensis</name>
    <dbReference type="NCBI Taxonomy" id="2512212"/>
    <lineage>
        <taxon>Bacteria</taxon>
        <taxon>Bacillati</taxon>
        <taxon>Actinomycetota</taxon>
        <taxon>Actinomycetes</taxon>
        <taxon>Propionibacteriales</taxon>
        <taxon>Kribbellaceae</taxon>
        <taxon>Kribbella</taxon>
    </lineage>
</organism>
<sequence length="170" mass="17687">MRWLGFGLKGWGSMPLLEALLALAALAGNTVVTAAVTDAWGAAKSGFARLLGRGDPEKVEAAERRLDETREQLAGATGADLERARAALEARWTTRLADLLEDDPGVEGDMRALVEQIQAQVSAADHSLAAGRDMNITGGVKMADRGGVVADNVQGSISTGNPPQPGQANV</sequence>
<accession>A0A4R7T6R5</accession>
<evidence type="ECO:0000313" key="2">
    <source>
        <dbReference type="EMBL" id="TDU87590.1"/>
    </source>
</evidence>
<evidence type="ECO:0000313" key="3">
    <source>
        <dbReference type="Proteomes" id="UP000295151"/>
    </source>
</evidence>
<gene>
    <name evidence="2" type="ORF">EV138_1114</name>
</gene>
<dbReference type="Proteomes" id="UP000295151">
    <property type="component" value="Unassembled WGS sequence"/>
</dbReference>
<feature type="chain" id="PRO_5039650499" evidence="1">
    <location>
        <begin position="28"/>
        <end position="170"/>
    </location>
</feature>
<dbReference type="EMBL" id="SOCE01000001">
    <property type="protein sequence ID" value="TDU87590.1"/>
    <property type="molecule type" value="Genomic_DNA"/>
</dbReference>
<comment type="caution">
    <text evidence="2">The sequence shown here is derived from an EMBL/GenBank/DDBJ whole genome shotgun (WGS) entry which is preliminary data.</text>
</comment>
<dbReference type="AlphaFoldDB" id="A0A4R7T6R5"/>
<keyword evidence="3" id="KW-1185">Reference proteome</keyword>
<keyword evidence="1" id="KW-0732">Signal</keyword>
<proteinExistence type="predicted"/>
<feature type="signal peptide" evidence="1">
    <location>
        <begin position="1"/>
        <end position="27"/>
    </location>
</feature>
<reference evidence="2 3" key="1">
    <citation type="submission" date="2019-03" db="EMBL/GenBank/DDBJ databases">
        <title>Genomic Encyclopedia of Type Strains, Phase III (KMG-III): the genomes of soil and plant-associated and newly described type strains.</title>
        <authorList>
            <person name="Whitman W."/>
        </authorList>
    </citation>
    <scope>NUCLEOTIDE SEQUENCE [LARGE SCALE GENOMIC DNA]</scope>
    <source>
        <strain evidence="2 3">VKM Ac-2575</strain>
    </source>
</reference>